<evidence type="ECO:0000256" key="1">
    <source>
        <dbReference type="ARBA" id="ARBA00010641"/>
    </source>
</evidence>
<keyword evidence="4" id="KW-0238">DNA-binding</keyword>
<keyword evidence="5" id="KW-0804">Transcription</keyword>
<dbReference type="NCBIfam" id="TIGR02983">
    <property type="entry name" value="SigE-fam_strep"/>
    <property type="match status" value="1"/>
</dbReference>
<evidence type="ECO:0000256" key="3">
    <source>
        <dbReference type="ARBA" id="ARBA00023082"/>
    </source>
</evidence>
<dbReference type="GO" id="GO:0003677">
    <property type="term" value="F:DNA binding"/>
    <property type="evidence" value="ECO:0007669"/>
    <property type="project" value="UniProtKB-KW"/>
</dbReference>
<dbReference type="OrthoDB" id="4864396at2"/>
<comment type="similarity">
    <text evidence="1">Belongs to the sigma-70 factor family. ECF subfamily.</text>
</comment>
<dbReference type="eggNOG" id="COG1595">
    <property type="taxonomic scope" value="Bacteria"/>
</dbReference>
<dbReference type="Gene3D" id="1.10.10.10">
    <property type="entry name" value="Winged helix-like DNA-binding domain superfamily/Winged helix DNA-binding domain"/>
    <property type="match status" value="1"/>
</dbReference>
<dbReference type="Pfam" id="PF04542">
    <property type="entry name" value="Sigma70_r2"/>
    <property type="match status" value="1"/>
</dbReference>
<reference evidence="8 9" key="1">
    <citation type="journal article" date="2010" name="Stand. Genomic Sci.">
        <title>Complete genome sequence of Intrasporangium calvum type strain (7 KIP).</title>
        <authorList>
            <person name="Del Rio T.G."/>
            <person name="Chertkov O."/>
            <person name="Yasawong M."/>
            <person name="Lucas S."/>
            <person name="Deshpande S."/>
            <person name="Cheng J.F."/>
            <person name="Detter C."/>
            <person name="Tapia R."/>
            <person name="Han C."/>
            <person name="Goodwin L."/>
            <person name="Pitluck S."/>
            <person name="Liolios K."/>
            <person name="Ivanova N."/>
            <person name="Mavromatis K."/>
            <person name="Pati A."/>
            <person name="Chen A."/>
            <person name="Palaniappan K."/>
            <person name="Land M."/>
            <person name="Hauser L."/>
            <person name="Chang Y.J."/>
            <person name="Jeffries C.D."/>
            <person name="Rohde M."/>
            <person name="Pukall R."/>
            <person name="Sikorski J."/>
            <person name="Goker M."/>
            <person name="Woyke T."/>
            <person name="Bristow J."/>
            <person name="Eisen J.A."/>
            <person name="Markowitz V."/>
            <person name="Hugenholtz P."/>
            <person name="Kyrpides N.C."/>
            <person name="Klenk H.P."/>
            <person name="Lapidus A."/>
        </authorList>
    </citation>
    <scope>NUCLEOTIDE SEQUENCE [LARGE SCALE GENOMIC DNA]</scope>
    <source>
        <strain evidence="9">ATCC 23552 / DSM 43043 / JCM 3097 / NBRC 12989 / 7 KIP</strain>
    </source>
</reference>
<dbReference type="CDD" id="cd06171">
    <property type="entry name" value="Sigma70_r4"/>
    <property type="match status" value="1"/>
</dbReference>
<evidence type="ECO:0000313" key="8">
    <source>
        <dbReference type="EMBL" id="ADU46570.1"/>
    </source>
</evidence>
<dbReference type="Proteomes" id="UP000008914">
    <property type="component" value="Chromosome"/>
</dbReference>
<dbReference type="InterPro" id="IPR036388">
    <property type="entry name" value="WH-like_DNA-bd_sf"/>
</dbReference>
<dbReference type="InterPro" id="IPR013325">
    <property type="entry name" value="RNA_pol_sigma_r2"/>
</dbReference>
<sequence>MDDAARSADFTAYVRAREQALARLAYLLTGDRDAAEDLLQNALAKCYRHWDRIRAVEQPDAYVRRVMVNERNSRWRSLLRRRESAGSHLLEVFDPPATSVGLDPGESLDLWRHVQTLPTQQRAVVVLRFYEDLTEAQTAAILGCTVGTVKSHTSRALAAMRLKMSEAPA</sequence>
<dbReference type="PANTHER" id="PTHR43133:SF50">
    <property type="entry name" value="ECF RNA POLYMERASE SIGMA FACTOR SIGM"/>
    <property type="match status" value="1"/>
</dbReference>
<name>E6SDW7_INTC7</name>
<dbReference type="InterPro" id="IPR007627">
    <property type="entry name" value="RNA_pol_sigma70_r2"/>
</dbReference>
<dbReference type="STRING" id="710696.Intca_0008"/>
<organism evidence="8 9">
    <name type="scientific">Intrasporangium calvum (strain ATCC 23552 / DSM 43043 / JCM 3097 / NBRC 12989 / NCIMB 10167 / NRRL B-3866 / 7 KIP)</name>
    <dbReference type="NCBI Taxonomy" id="710696"/>
    <lineage>
        <taxon>Bacteria</taxon>
        <taxon>Bacillati</taxon>
        <taxon>Actinomycetota</taxon>
        <taxon>Actinomycetes</taxon>
        <taxon>Micrococcales</taxon>
        <taxon>Intrasporangiaceae</taxon>
        <taxon>Intrasporangium</taxon>
    </lineage>
</organism>
<evidence type="ECO:0000256" key="4">
    <source>
        <dbReference type="ARBA" id="ARBA00023125"/>
    </source>
</evidence>
<dbReference type="InterPro" id="IPR014284">
    <property type="entry name" value="RNA_pol_sigma-70_dom"/>
</dbReference>
<dbReference type="NCBIfam" id="TIGR02937">
    <property type="entry name" value="sigma70-ECF"/>
    <property type="match status" value="1"/>
</dbReference>
<dbReference type="GO" id="GO:0006352">
    <property type="term" value="P:DNA-templated transcription initiation"/>
    <property type="evidence" value="ECO:0007669"/>
    <property type="project" value="InterPro"/>
</dbReference>
<dbReference type="RefSeq" id="WP_013490892.1">
    <property type="nucleotide sequence ID" value="NC_014830.1"/>
</dbReference>
<dbReference type="InterPro" id="IPR039425">
    <property type="entry name" value="RNA_pol_sigma-70-like"/>
</dbReference>
<dbReference type="InterPro" id="IPR013324">
    <property type="entry name" value="RNA_pol_sigma_r3/r4-like"/>
</dbReference>
<dbReference type="HOGENOM" id="CLU_047691_15_4_11"/>
<dbReference type="GO" id="GO:0016987">
    <property type="term" value="F:sigma factor activity"/>
    <property type="evidence" value="ECO:0007669"/>
    <property type="project" value="UniProtKB-KW"/>
</dbReference>
<keyword evidence="2" id="KW-0805">Transcription regulation</keyword>
<keyword evidence="3" id="KW-0731">Sigma factor</keyword>
<feature type="domain" description="RNA polymerase sigma factor 70 region 4 type 2" evidence="7">
    <location>
        <begin position="110"/>
        <end position="160"/>
    </location>
</feature>
<keyword evidence="9" id="KW-1185">Reference proteome</keyword>
<evidence type="ECO:0000313" key="9">
    <source>
        <dbReference type="Proteomes" id="UP000008914"/>
    </source>
</evidence>
<feature type="domain" description="RNA polymerase sigma-70 region 2" evidence="6">
    <location>
        <begin position="14"/>
        <end position="77"/>
    </location>
</feature>
<proteinExistence type="inferred from homology"/>
<dbReference type="SUPFAM" id="SSF88946">
    <property type="entry name" value="Sigma2 domain of RNA polymerase sigma factors"/>
    <property type="match status" value="1"/>
</dbReference>
<dbReference type="KEGG" id="ica:Intca_0008"/>
<dbReference type="AlphaFoldDB" id="E6SDW7"/>
<evidence type="ECO:0000259" key="6">
    <source>
        <dbReference type="Pfam" id="PF04542"/>
    </source>
</evidence>
<dbReference type="Gene3D" id="1.10.1740.10">
    <property type="match status" value="1"/>
</dbReference>
<evidence type="ECO:0000256" key="2">
    <source>
        <dbReference type="ARBA" id="ARBA00023015"/>
    </source>
</evidence>
<dbReference type="SUPFAM" id="SSF88659">
    <property type="entry name" value="Sigma3 and sigma4 domains of RNA polymerase sigma factors"/>
    <property type="match status" value="1"/>
</dbReference>
<dbReference type="InterPro" id="IPR013249">
    <property type="entry name" value="RNA_pol_sigma70_r4_t2"/>
</dbReference>
<dbReference type="PANTHER" id="PTHR43133">
    <property type="entry name" value="RNA POLYMERASE ECF-TYPE SIGMA FACTO"/>
    <property type="match status" value="1"/>
</dbReference>
<dbReference type="InterPro" id="IPR014325">
    <property type="entry name" value="RNA_pol_sigma-E_actinobac"/>
</dbReference>
<evidence type="ECO:0000256" key="5">
    <source>
        <dbReference type="ARBA" id="ARBA00023163"/>
    </source>
</evidence>
<protein>
    <submittedName>
        <fullName evidence="8">RNA polymerase, sigma-24 subunit, ECF subfamily</fullName>
    </submittedName>
</protein>
<dbReference type="EMBL" id="CP002343">
    <property type="protein sequence ID" value="ADU46570.1"/>
    <property type="molecule type" value="Genomic_DNA"/>
</dbReference>
<accession>E6SDW7</accession>
<evidence type="ECO:0000259" key="7">
    <source>
        <dbReference type="Pfam" id="PF08281"/>
    </source>
</evidence>
<gene>
    <name evidence="8" type="ordered locus">Intca_0008</name>
</gene>
<dbReference type="Pfam" id="PF08281">
    <property type="entry name" value="Sigma70_r4_2"/>
    <property type="match status" value="1"/>
</dbReference>